<keyword evidence="11" id="KW-1185">Reference proteome</keyword>
<dbReference type="PANTHER" id="PTHR27002:SF1095">
    <property type="entry name" value="G-TYPE LECTIN S-RECEPTOR-LIKE SERINE_THREONINE-PROTEIN KINASE RKS1"/>
    <property type="match status" value="1"/>
</dbReference>
<dbReference type="InterPro" id="IPR008271">
    <property type="entry name" value="Ser/Thr_kinase_AS"/>
</dbReference>
<name>A0A443PS66_9MAGN</name>
<dbReference type="OrthoDB" id="4062651at2759"/>
<dbReference type="Gene3D" id="1.10.510.10">
    <property type="entry name" value="Transferase(Phosphotransferase) domain 1"/>
    <property type="match status" value="1"/>
</dbReference>
<evidence type="ECO:0000256" key="2">
    <source>
        <dbReference type="ARBA" id="ARBA00022527"/>
    </source>
</evidence>
<gene>
    <name evidence="10" type="ORF">CKAN_02282300</name>
</gene>
<evidence type="ECO:0000256" key="1">
    <source>
        <dbReference type="ARBA" id="ARBA00012513"/>
    </source>
</evidence>
<dbReference type="PROSITE" id="PS00108">
    <property type="entry name" value="PROTEIN_KINASE_ST"/>
    <property type="match status" value="1"/>
</dbReference>
<sequence length="258" mass="29960">MLDWTKRYSTIVGIARGMLYLHEDSLLRIIHRDLKVSNVLLDDEMNLKFSNFGLARIFGENQTQEKTNKVICTWFVAEYYSTHKTHAKITQCKKFIHHYNCLFGIILCNGYISPEYAMNGLFSTKSDAFSFGIILLEIISGKKNNSYYNDCYSMTLTEYVSNAWKLWKEDKILELADPSMSNSFSQTEMHSSRTLVRTRKRPNMSFVIFMLGNERMIPSPNQPAFCLQKGQRINHLYSSSSETRCSENQVTIIEMEAR</sequence>
<dbReference type="InterPro" id="IPR001245">
    <property type="entry name" value="Ser-Thr/Tyr_kinase_cat_dom"/>
</dbReference>
<dbReference type="InterPro" id="IPR000719">
    <property type="entry name" value="Prot_kinase_dom"/>
</dbReference>
<evidence type="ECO:0000256" key="5">
    <source>
        <dbReference type="ARBA" id="ARBA00022777"/>
    </source>
</evidence>
<evidence type="ECO:0000259" key="9">
    <source>
        <dbReference type="PROSITE" id="PS50011"/>
    </source>
</evidence>
<comment type="catalytic activity">
    <reaction evidence="7">
        <text>L-threonyl-[protein] + ATP = O-phospho-L-threonyl-[protein] + ADP + H(+)</text>
        <dbReference type="Rhea" id="RHEA:46608"/>
        <dbReference type="Rhea" id="RHEA-COMP:11060"/>
        <dbReference type="Rhea" id="RHEA-COMP:11605"/>
        <dbReference type="ChEBI" id="CHEBI:15378"/>
        <dbReference type="ChEBI" id="CHEBI:30013"/>
        <dbReference type="ChEBI" id="CHEBI:30616"/>
        <dbReference type="ChEBI" id="CHEBI:61977"/>
        <dbReference type="ChEBI" id="CHEBI:456216"/>
        <dbReference type="EC" id="2.7.11.1"/>
    </reaction>
</comment>
<organism evidence="10 11">
    <name type="scientific">Cinnamomum micranthum f. kanehirae</name>
    <dbReference type="NCBI Taxonomy" id="337451"/>
    <lineage>
        <taxon>Eukaryota</taxon>
        <taxon>Viridiplantae</taxon>
        <taxon>Streptophyta</taxon>
        <taxon>Embryophyta</taxon>
        <taxon>Tracheophyta</taxon>
        <taxon>Spermatophyta</taxon>
        <taxon>Magnoliopsida</taxon>
        <taxon>Magnoliidae</taxon>
        <taxon>Laurales</taxon>
        <taxon>Lauraceae</taxon>
        <taxon>Cinnamomum</taxon>
    </lineage>
</organism>
<evidence type="ECO:0000256" key="4">
    <source>
        <dbReference type="ARBA" id="ARBA00022741"/>
    </source>
</evidence>
<evidence type="ECO:0000256" key="8">
    <source>
        <dbReference type="ARBA" id="ARBA00048679"/>
    </source>
</evidence>
<comment type="catalytic activity">
    <reaction evidence="8">
        <text>L-seryl-[protein] + ATP = O-phospho-L-seryl-[protein] + ADP + H(+)</text>
        <dbReference type="Rhea" id="RHEA:17989"/>
        <dbReference type="Rhea" id="RHEA-COMP:9863"/>
        <dbReference type="Rhea" id="RHEA-COMP:11604"/>
        <dbReference type="ChEBI" id="CHEBI:15378"/>
        <dbReference type="ChEBI" id="CHEBI:29999"/>
        <dbReference type="ChEBI" id="CHEBI:30616"/>
        <dbReference type="ChEBI" id="CHEBI:83421"/>
        <dbReference type="ChEBI" id="CHEBI:456216"/>
        <dbReference type="EC" id="2.7.11.1"/>
    </reaction>
</comment>
<evidence type="ECO:0000256" key="7">
    <source>
        <dbReference type="ARBA" id="ARBA00047899"/>
    </source>
</evidence>
<keyword evidence="4" id="KW-0547">Nucleotide-binding</keyword>
<keyword evidence="6" id="KW-0067">ATP-binding</keyword>
<dbReference type="EC" id="2.7.11.1" evidence="1"/>
<feature type="domain" description="Protein kinase" evidence="9">
    <location>
        <begin position="1"/>
        <end position="258"/>
    </location>
</feature>
<comment type="caution">
    <text evidence="10">The sequence shown here is derived from an EMBL/GenBank/DDBJ whole genome shotgun (WGS) entry which is preliminary data.</text>
</comment>
<dbReference type="GO" id="GO:0030246">
    <property type="term" value="F:carbohydrate binding"/>
    <property type="evidence" value="ECO:0007669"/>
    <property type="project" value="UniProtKB-KW"/>
</dbReference>
<dbReference type="InterPro" id="IPR011009">
    <property type="entry name" value="Kinase-like_dom_sf"/>
</dbReference>
<dbReference type="PROSITE" id="PS50011">
    <property type="entry name" value="PROTEIN_KINASE_DOM"/>
    <property type="match status" value="1"/>
</dbReference>
<protein>
    <recommendedName>
        <fullName evidence="1">non-specific serine/threonine protein kinase</fullName>
        <ecNumber evidence="1">2.7.11.1</ecNumber>
    </recommendedName>
</protein>
<evidence type="ECO:0000313" key="10">
    <source>
        <dbReference type="EMBL" id="RWR93563.1"/>
    </source>
</evidence>
<evidence type="ECO:0000256" key="6">
    <source>
        <dbReference type="ARBA" id="ARBA00022840"/>
    </source>
</evidence>
<accession>A0A443PS66</accession>
<keyword evidence="2" id="KW-0723">Serine/threonine-protein kinase</keyword>
<dbReference type="Proteomes" id="UP000283530">
    <property type="component" value="Unassembled WGS sequence"/>
</dbReference>
<dbReference type="Pfam" id="PF07714">
    <property type="entry name" value="PK_Tyr_Ser-Thr"/>
    <property type="match status" value="2"/>
</dbReference>
<proteinExistence type="predicted"/>
<dbReference type="PANTHER" id="PTHR27002">
    <property type="entry name" value="RECEPTOR-LIKE SERINE/THREONINE-PROTEIN KINASE SD1-8"/>
    <property type="match status" value="1"/>
</dbReference>
<keyword evidence="10" id="KW-0675">Receptor</keyword>
<evidence type="ECO:0000256" key="3">
    <source>
        <dbReference type="ARBA" id="ARBA00022679"/>
    </source>
</evidence>
<keyword evidence="5 10" id="KW-0418">Kinase</keyword>
<reference evidence="10 11" key="1">
    <citation type="journal article" date="2019" name="Nat. Plants">
        <title>Stout camphor tree genome fills gaps in understanding of flowering plant genome evolution.</title>
        <authorList>
            <person name="Chaw S.M."/>
            <person name="Liu Y.C."/>
            <person name="Wu Y.W."/>
            <person name="Wang H.Y."/>
            <person name="Lin C.I."/>
            <person name="Wu C.S."/>
            <person name="Ke H.M."/>
            <person name="Chang L.Y."/>
            <person name="Hsu C.Y."/>
            <person name="Yang H.T."/>
            <person name="Sudianto E."/>
            <person name="Hsu M.H."/>
            <person name="Wu K.P."/>
            <person name="Wang L.N."/>
            <person name="Leebens-Mack J.H."/>
            <person name="Tsai I.J."/>
        </authorList>
    </citation>
    <scope>NUCLEOTIDE SEQUENCE [LARGE SCALE GENOMIC DNA]</scope>
    <source>
        <strain evidence="11">cv. Chaw 1501</strain>
        <tissue evidence="10">Young leaves</tissue>
    </source>
</reference>
<dbReference type="GO" id="GO:0005886">
    <property type="term" value="C:plasma membrane"/>
    <property type="evidence" value="ECO:0007669"/>
    <property type="project" value="TreeGrafter"/>
</dbReference>
<dbReference type="AlphaFoldDB" id="A0A443PS66"/>
<evidence type="ECO:0000313" key="11">
    <source>
        <dbReference type="Proteomes" id="UP000283530"/>
    </source>
</evidence>
<dbReference type="GO" id="GO:0004674">
    <property type="term" value="F:protein serine/threonine kinase activity"/>
    <property type="evidence" value="ECO:0007669"/>
    <property type="project" value="UniProtKB-KW"/>
</dbReference>
<keyword evidence="10" id="KW-0430">Lectin</keyword>
<dbReference type="FunFam" id="1.10.510.10:FF:001023">
    <property type="entry name" value="Os07g0541700 protein"/>
    <property type="match status" value="1"/>
</dbReference>
<keyword evidence="3" id="KW-0808">Transferase</keyword>
<dbReference type="SUPFAM" id="SSF56112">
    <property type="entry name" value="Protein kinase-like (PK-like)"/>
    <property type="match status" value="1"/>
</dbReference>
<dbReference type="GO" id="GO:0005524">
    <property type="term" value="F:ATP binding"/>
    <property type="evidence" value="ECO:0007669"/>
    <property type="project" value="UniProtKB-KW"/>
</dbReference>
<dbReference type="EMBL" id="QPKB01000010">
    <property type="protein sequence ID" value="RWR93563.1"/>
    <property type="molecule type" value="Genomic_DNA"/>
</dbReference>